<evidence type="ECO:0000256" key="1">
    <source>
        <dbReference type="ARBA" id="ARBA00022649"/>
    </source>
</evidence>
<reference evidence="2 3" key="1">
    <citation type="journal article" date="2023" name="Microorganisms">
        <title>Thiorhodovibrio frisius and Trv. litoralis spp. nov., Two Novel Members from a Clade of Fastidious Purple Sulfur Bacteria That Exhibit Unique Red-Shifted Light-Harvesting Capabilities.</title>
        <authorList>
            <person name="Methner A."/>
            <person name="Kuzyk S.B."/>
            <person name="Petersen J."/>
            <person name="Bauer S."/>
            <person name="Brinkmann H."/>
            <person name="Sichau K."/>
            <person name="Wanner G."/>
            <person name="Wolf J."/>
            <person name="Neumann-Schaal M."/>
            <person name="Henke P."/>
            <person name="Tank M."/>
            <person name="Sproer C."/>
            <person name="Bunk B."/>
            <person name="Overmann J."/>
        </authorList>
    </citation>
    <scope>NUCLEOTIDE SEQUENCE [LARGE SCALE GENOMIC DNA]</scope>
    <source>
        <strain evidence="2 3">DSM 6702</strain>
    </source>
</reference>
<dbReference type="EMBL" id="CP121472">
    <property type="protein sequence ID" value="WPL19045.1"/>
    <property type="molecule type" value="Genomic_DNA"/>
</dbReference>
<dbReference type="Pfam" id="PF05016">
    <property type="entry name" value="ParE_toxin"/>
    <property type="match status" value="1"/>
</dbReference>
<protein>
    <submittedName>
        <fullName evidence="2">Plasmid stabilization system protein</fullName>
    </submittedName>
</protein>
<dbReference type="Gene3D" id="3.30.2310.20">
    <property type="entry name" value="RelE-like"/>
    <property type="match status" value="1"/>
</dbReference>
<gene>
    <name evidence="2" type="ORF">Thiowin_04149</name>
</gene>
<dbReference type="RefSeq" id="WP_328984791.1">
    <property type="nucleotide sequence ID" value="NZ_CP121472.1"/>
</dbReference>
<proteinExistence type="predicted"/>
<dbReference type="InterPro" id="IPR007712">
    <property type="entry name" value="RelE/ParE_toxin"/>
</dbReference>
<organism evidence="2 3">
    <name type="scientific">Thiorhodovibrio winogradskyi</name>
    <dbReference type="NCBI Taxonomy" id="77007"/>
    <lineage>
        <taxon>Bacteria</taxon>
        <taxon>Pseudomonadati</taxon>
        <taxon>Pseudomonadota</taxon>
        <taxon>Gammaproteobacteria</taxon>
        <taxon>Chromatiales</taxon>
        <taxon>Chromatiaceae</taxon>
        <taxon>Thiorhodovibrio</taxon>
    </lineage>
</organism>
<sequence>MNSWTVRLTDQAAQDVEAILEWTLEQFGPLQVDIYTDVINDALEDLAEGPESLGVRWPVELGKNVAILHVARNGRKGRHEVVFRVNERARLIEVLRILHDSMDLVRHIPPSKAN</sequence>
<dbReference type="InterPro" id="IPR035093">
    <property type="entry name" value="RelE/ParE_toxin_dom_sf"/>
</dbReference>
<keyword evidence="1" id="KW-1277">Toxin-antitoxin system</keyword>
<dbReference type="Proteomes" id="UP001432180">
    <property type="component" value="Chromosome"/>
</dbReference>
<accession>A0ABZ0SHG4</accession>
<keyword evidence="3" id="KW-1185">Reference proteome</keyword>
<evidence type="ECO:0000313" key="3">
    <source>
        <dbReference type="Proteomes" id="UP001432180"/>
    </source>
</evidence>
<evidence type="ECO:0000313" key="2">
    <source>
        <dbReference type="EMBL" id="WPL19045.1"/>
    </source>
</evidence>
<name>A0ABZ0SHG4_9GAMM</name>